<keyword evidence="5" id="KW-0408">Iron</keyword>
<dbReference type="GO" id="GO:0046872">
    <property type="term" value="F:metal ion binding"/>
    <property type="evidence" value="ECO:0007669"/>
    <property type="project" value="UniProtKB-KW"/>
</dbReference>
<evidence type="ECO:0000256" key="6">
    <source>
        <dbReference type="ARBA" id="ARBA00023014"/>
    </source>
</evidence>
<evidence type="ECO:0000313" key="9">
    <source>
        <dbReference type="Proteomes" id="UP000270616"/>
    </source>
</evidence>
<keyword evidence="9" id="KW-1185">Reference proteome</keyword>
<gene>
    <name evidence="8" type="ORF">EDL96_13290</name>
</gene>
<dbReference type="EMBL" id="RKMF01000026">
    <property type="protein sequence ID" value="ROZ61481.1"/>
    <property type="molecule type" value="Genomic_DNA"/>
</dbReference>
<dbReference type="PANTHER" id="PTHR36923">
    <property type="entry name" value="FERREDOXIN"/>
    <property type="match status" value="1"/>
</dbReference>
<dbReference type="SUPFAM" id="SSF54862">
    <property type="entry name" value="4Fe-4S ferredoxins"/>
    <property type="match status" value="1"/>
</dbReference>
<comment type="cofactor">
    <cofactor evidence="1">
        <name>[3Fe-4S] cluster</name>
        <dbReference type="ChEBI" id="CHEBI:21137"/>
    </cofactor>
</comment>
<sequence length="65" mass="6959">MPVVKADLEACQGYANCVVGASDYFDLDDDGVVEILRTEVPEADRARVTEAARSCPVSALKVEEA</sequence>
<name>A0A3N3ZLQ3_9MICC</name>
<keyword evidence="4" id="KW-0249">Electron transport</keyword>
<evidence type="ECO:0000256" key="5">
    <source>
        <dbReference type="ARBA" id="ARBA00023004"/>
    </source>
</evidence>
<dbReference type="GO" id="GO:0051538">
    <property type="term" value="F:3 iron, 4 sulfur cluster binding"/>
    <property type="evidence" value="ECO:0007669"/>
    <property type="project" value="UniProtKB-KW"/>
</dbReference>
<keyword evidence="3" id="KW-0479">Metal-binding</keyword>
<dbReference type="OrthoDB" id="4741951at2"/>
<comment type="caution">
    <text evidence="8">The sequence shown here is derived from an EMBL/GenBank/DDBJ whole genome shotgun (WGS) entry which is preliminary data.</text>
</comment>
<keyword evidence="6" id="KW-0411">Iron-sulfur</keyword>
<dbReference type="RefSeq" id="WP_123826697.1">
    <property type="nucleotide sequence ID" value="NZ_RKMF01000026.1"/>
</dbReference>
<keyword evidence="7" id="KW-0003">3Fe-4S</keyword>
<evidence type="ECO:0000256" key="4">
    <source>
        <dbReference type="ARBA" id="ARBA00022982"/>
    </source>
</evidence>
<protein>
    <submittedName>
        <fullName evidence="8">Ferredoxin</fullName>
    </submittedName>
</protein>
<evidence type="ECO:0000256" key="7">
    <source>
        <dbReference type="ARBA" id="ARBA00023291"/>
    </source>
</evidence>
<evidence type="ECO:0000256" key="3">
    <source>
        <dbReference type="ARBA" id="ARBA00022723"/>
    </source>
</evidence>
<reference evidence="8 9" key="1">
    <citation type="submission" date="2018-10" db="EMBL/GenBank/DDBJ databases">
        <title>Kocuria sp. M5W7-7, whole genome shotgun sequence.</title>
        <authorList>
            <person name="Tuo L."/>
        </authorList>
    </citation>
    <scope>NUCLEOTIDE SEQUENCE [LARGE SCALE GENOMIC DNA]</scope>
    <source>
        <strain evidence="8 9">M5W7-7</strain>
    </source>
</reference>
<accession>A0A3N3ZLQ3</accession>
<dbReference type="Gene3D" id="3.30.70.20">
    <property type="match status" value="1"/>
</dbReference>
<dbReference type="InterPro" id="IPR051269">
    <property type="entry name" value="Fe-S_cluster_ET"/>
</dbReference>
<dbReference type="PANTHER" id="PTHR36923:SF3">
    <property type="entry name" value="FERREDOXIN"/>
    <property type="match status" value="1"/>
</dbReference>
<dbReference type="Proteomes" id="UP000270616">
    <property type="component" value="Unassembled WGS sequence"/>
</dbReference>
<evidence type="ECO:0000256" key="1">
    <source>
        <dbReference type="ARBA" id="ARBA00001927"/>
    </source>
</evidence>
<evidence type="ECO:0000256" key="2">
    <source>
        <dbReference type="ARBA" id="ARBA00022448"/>
    </source>
</evidence>
<dbReference type="Pfam" id="PF13459">
    <property type="entry name" value="Fer4_15"/>
    <property type="match status" value="1"/>
</dbReference>
<organism evidence="8 9">
    <name type="scientific">Kocuria soli</name>
    <dbReference type="NCBI Taxonomy" id="2485125"/>
    <lineage>
        <taxon>Bacteria</taxon>
        <taxon>Bacillati</taxon>
        <taxon>Actinomycetota</taxon>
        <taxon>Actinomycetes</taxon>
        <taxon>Micrococcales</taxon>
        <taxon>Micrococcaceae</taxon>
        <taxon>Kocuria</taxon>
    </lineage>
</organism>
<keyword evidence="2" id="KW-0813">Transport</keyword>
<proteinExistence type="predicted"/>
<evidence type="ECO:0000313" key="8">
    <source>
        <dbReference type="EMBL" id="ROZ61481.1"/>
    </source>
</evidence>
<dbReference type="AlphaFoldDB" id="A0A3N3ZLQ3"/>